<feature type="transmembrane region" description="Helical" evidence="2">
    <location>
        <begin position="21"/>
        <end position="39"/>
    </location>
</feature>
<reference evidence="4 5" key="1">
    <citation type="submission" date="2019-12" db="EMBL/GenBank/DDBJ databases">
        <title>Whole genome sequences of Lactococcus raffinolactis strains isolated from sewage.</title>
        <authorList>
            <person name="Ybazeta G."/>
            <person name="Ross M."/>
            <person name="Brabant-Kirwan D."/>
            <person name="Saleh M."/>
            <person name="Dillon J.A."/>
            <person name="Splinter K."/>
            <person name="Nokhbeh R."/>
        </authorList>
    </citation>
    <scope>NUCLEOTIDE SEQUENCE [LARGE SCALE GENOMIC DNA]</scope>
    <source>
        <strain evidence="4 5">Lr_19_5</strain>
    </source>
</reference>
<feature type="region of interest" description="Disordered" evidence="1">
    <location>
        <begin position="910"/>
        <end position="961"/>
    </location>
</feature>
<feature type="domain" description="SpaA-like prealbumin fold" evidence="3">
    <location>
        <begin position="477"/>
        <end position="593"/>
    </location>
</feature>
<dbReference type="SUPFAM" id="SSF49478">
    <property type="entry name" value="Cna protein B-type domain"/>
    <property type="match status" value="1"/>
</dbReference>
<dbReference type="InterPro" id="IPR013783">
    <property type="entry name" value="Ig-like_fold"/>
</dbReference>
<evidence type="ECO:0000256" key="2">
    <source>
        <dbReference type="SAM" id="Phobius"/>
    </source>
</evidence>
<evidence type="ECO:0000256" key="1">
    <source>
        <dbReference type="SAM" id="MobiDB-lite"/>
    </source>
</evidence>
<evidence type="ECO:0000313" key="4">
    <source>
        <dbReference type="EMBL" id="QIW52841.1"/>
    </source>
</evidence>
<sequence>MNKDKKVKQSRFRQWKSGKKWLYSSTAVALLVGGGFALSQSNHVEFPTIHVSADVINATQIGTVNGQPVVKAQSNDMTSASFQGTVDGLLASANLDGAKYVADNIGWQSDTTLFDGKALSTFGTGATFPLGQDGFQKSDLAIHIGLGQPFIVQNVGTITDITTGQKIPVSLRVVNNGFEHGNDGQTNQDLIFGVRNEGGTLTFGAVTPVSGTNTGGGQSENGGGAGGAIGDGSMVGFINKVRTTVSLVRSDNGQEIPNNELLVAMKVSDVDANQLAEVGANGALGYIVSPDTALSVSGNGLRSNANGAVVTDSPLLTSNSYVVLKHFNSSLVDFTYLDGKGDHMDIVWALFGYLPFKLNVTGDLQVNKTGVESGANMWNGNYTLKGNTFTATNKKTGKVYTATTDEKGKAFFKGLPIGMYDVVETISSNGFVNTFKKQTLEVKQNAKTTKGYNEVSGDNQEIKGENELLKLDKDTGKAESQGKAELKGAEYKLVYLDDSTGSSPHKKGDTVKWSDNPNATLVSGEKVTESVINGKKVSHDDNIFVRIDGTKFNAYVGNLAIGKYGWQEINAPIGYASDKTVHEFEIMKKDDKTQNIVTPQSKSLEQVIKAKLSIHKKVEISGESAESGFNDIKFNLTPINDTKGEVQTITTGIKDDEDGYANIDVVYGDWKLTEDEATAPKGYDLIKPIYIHMTTDPETDIITISASYHEDFSKPFSTRTFSQSDNVDGKNDNIKGTVAGSVSSETPFISLSKINLTDKDVPTPPETPSIDIEKSNEKIPQAGQGNNSDKDNNLGKGDSDTKDTAVKLTDKAQAINFRVTNNGSETLTHIKLTDKTIEGKQDVKDIKWTYQGKALTINKDGEFELDGKLLELPVDDYIEATGTLDKLADSETHADEATVSAKGAISGKDVGDKDKWYGEKPKTPETLSIDIEKSNEKIPQAGQGNNSDKDNNLGKGDSDTKDTAVKLTDKAQAINFRVTNNGSETLTHIKLTDKTIEGKQDVKDIKWTYQGKALTINKDGEFELDGKLLELPVDDYIEATGTLDKLADSETHADEATVSAKGAISGKDVGDKDKWYGEKPKTPAKPSLPMTGEAKATLVGLIGAVIVAVIAFLKHKEIAKALGAIKSKIKK</sequence>
<dbReference type="RefSeq" id="WP_167838275.1">
    <property type="nucleotide sequence ID" value="NZ_CP047616.1"/>
</dbReference>
<protein>
    <recommendedName>
        <fullName evidence="3">SpaA-like prealbumin fold domain-containing protein</fullName>
    </recommendedName>
</protein>
<name>A0A6H0U9N3_9LACT</name>
<evidence type="ECO:0000259" key="3">
    <source>
        <dbReference type="Pfam" id="PF17802"/>
    </source>
</evidence>
<dbReference type="InterPro" id="IPR041033">
    <property type="entry name" value="SpaA_PFL_dom_1"/>
</dbReference>
<organism evidence="4 5">
    <name type="scientific">Pseudolactococcus raffinolactis</name>
    <dbReference type="NCBI Taxonomy" id="1366"/>
    <lineage>
        <taxon>Bacteria</taxon>
        <taxon>Bacillati</taxon>
        <taxon>Bacillota</taxon>
        <taxon>Bacilli</taxon>
        <taxon>Lactobacillales</taxon>
        <taxon>Streptococcaceae</taxon>
        <taxon>Pseudolactococcus</taxon>
    </lineage>
</organism>
<proteinExistence type="predicted"/>
<dbReference type="Pfam" id="PF17802">
    <property type="entry name" value="SpaA"/>
    <property type="match status" value="2"/>
</dbReference>
<keyword evidence="2" id="KW-1133">Transmembrane helix</keyword>
<keyword evidence="2" id="KW-0812">Transmembrane</keyword>
<dbReference type="EMBL" id="CP047616">
    <property type="protein sequence ID" value="QIW52841.1"/>
    <property type="molecule type" value="Genomic_DNA"/>
</dbReference>
<feature type="compositionally biased region" description="Basic and acidic residues" evidence="1">
    <location>
        <begin position="788"/>
        <end position="802"/>
    </location>
</feature>
<evidence type="ECO:0000313" key="5">
    <source>
        <dbReference type="Proteomes" id="UP000501945"/>
    </source>
</evidence>
<feature type="compositionally biased region" description="Basic and acidic residues" evidence="1">
    <location>
        <begin position="910"/>
        <end position="923"/>
    </location>
</feature>
<gene>
    <name evidence="4" type="ORF">GU336_00950</name>
</gene>
<keyword evidence="2" id="KW-0472">Membrane</keyword>
<dbReference type="Gene3D" id="2.60.40.10">
    <property type="entry name" value="Immunoglobulins"/>
    <property type="match status" value="2"/>
</dbReference>
<feature type="domain" description="SpaA-like prealbumin fold" evidence="3">
    <location>
        <begin position="380"/>
        <end position="448"/>
    </location>
</feature>
<feature type="region of interest" description="Disordered" evidence="1">
    <location>
        <begin position="756"/>
        <end position="802"/>
    </location>
</feature>
<dbReference type="Proteomes" id="UP000501945">
    <property type="component" value="Chromosome"/>
</dbReference>
<accession>A0A6H0U9N3</accession>
<feature type="transmembrane region" description="Helical" evidence="2">
    <location>
        <begin position="1096"/>
        <end position="1113"/>
    </location>
</feature>
<feature type="compositionally biased region" description="Basic and acidic residues" evidence="1">
    <location>
        <begin position="947"/>
        <end position="961"/>
    </location>
</feature>
<dbReference type="AlphaFoldDB" id="A0A6H0U9N3"/>